<protein>
    <recommendedName>
        <fullName evidence="4">Pesticidal crystal protein N-terminal domain-containing protein</fullName>
    </recommendedName>
</protein>
<name>A0A2K9LJ20_9GAMM</name>
<dbReference type="EMBL" id="CP022684">
    <property type="protein sequence ID" value="AUM12349.1"/>
    <property type="molecule type" value="Genomic_DNA"/>
</dbReference>
<evidence type="ECO:0000313" key="3">
    <source>
        <dbReference type="Proteomes" id="UP000235116"/>
    </source>
</evidence>
<keyword evidence="1" id="KW-0732">Signal</keyword>
<dbReference type="RefSeq" id="WP_101893685.1">
    <property type="nucleotide sequence ID" value="NZ_CP022684.1"/>
</dbReference>
<evidence type="ECO:0000313" key="2">
    <source>
        <dbReference type="EMBL" id="AUM12349.1"/>
    </source>
</evidence>
<accession>A0A2K9LJ20</accession>
<organism evidence="2 3">
    <name type="scientific">Ketobacter alkanivorans</name>
    <dbReference type="NCBI Taxonomy" id="1917421"/>
    <lineage>
        <taxon>Bacteria</taxon>
        <taxon>Pseudomonadati</taxon>
        <taxon>Pseudomonadota</taxon>
        <taxon>Gammaproteobacteria</taxon>
        <taxon>Pseudomonadales</taxon>
        <taxon>Ketobacteraceae</taxon>
        <taxon>Ketobacter</taxon>
    </lineage>
</organism>
<dbReference type="AlphaFoldDB" id="A0A2K9LJ20"/>
<feature type="chain" id="PRO_5014765800" description="Pesticidal crystal protein N-terminal domain-containing protein" evidence="1">
    <location>
        <begin position="22"/>
        <end position="863"/>
    </location>
</feature>
<feature type="signal peptide" evidence="1">
    <location>
        <begin position="1"/>
        <end position="21"/>
    </location>
</feature>
<proteinExistence type="predicted"/>
<evidence type="ECO:0000256" key="1">
    <source>
        <dbReference type="SAM" id="SignalP"/>
    </source>
</evidence>
<dbReference type="Proteomes" id="UP000235116">
    <property type="component" value="Chromosome"/>
</dbReference>
<sequence>MKFKQLIPAVLGAVISVQAFAVTHIDIDSDTETALQVGAYGIAGFAPPPLNSIGLALITKFWNVDDGGYDVEQAINQLNGRLDTIQSNQATILDAIVQLRSDIRSDFEIYFSNRDHATVIGTMNYVIDRMEINYTNAKNSGADSYDLLMELEGLEQMLSQSLNWYLQITTTSDAHKMAALADFIAMAELHLMIIQEGIQIYSTDYLPCDVSRPVCTQKSVELETLINNYHDSVDRYAEYLYRHTIDFKVTNLSNIGGIYEREDYYTYNIPYCYSLYLGAYYCQDNIYTVYTGDWLYQVKDHRTGAWIFNKYLAGRNRSYVEREIVNYKNNRAASITEQLQAEIYPLIDNLISSKHQFQYVDGVVAQNCAVLYSAPEFDDGQNYSVICDNQSLDSITSSTGLSNVSSVQLGQDVVVELFSDDECEGFTPGAFYRDNRGNDRYYELSDYAFDGVARSARMEVYTDENFIVSSWTAYPFNQNARDIGGSNGKCAIADPYVFGQVVSNNGRDPGALKIVDSYGVFEAFFKEDTSQDSEVDHINETVDFILFDGFNDVMRPVRTDSGDTYKHFAEVGSVQADDELVRVNLKSDYVNPVIFLQTTTYNGSDSFYTEILNIGKNRFDVRVRELENHDGPHVVETINYLVVEQGTYPLANGKELHVGTIDIARPLNKLASDYTTIHHNYGAYQVISHVQRLNRSRLVLGESSPYVNHASYNVITDSYDVLATRIGNKQSQAFDLGLITQEAAMTSGRTVRANVGYLIVGERQQNYLQSMTEDDVLGNFTRLPITNSWHPGVIESTGSGLQWRNEAGVSWALTPDFENGVLLTGPDCPYFNNASGNGKSFILVIENNQVTGFTFQGELYSRD</sequence>
<evidence type="ECO:0008006" key="4">
    <source>
        <dbReference type="Google" id="ProtNLM"/>
    </source>
</evidence>
<gene>
    <name evidence="2" type="ORF">Kalk_07940</name>
</gene>
<reference evidence="3" key="1">
    <citation type="submission" date="2017-08" db="EMBL/GenBank/DDBJ databases">
        <title>Direct submision.</title>
        <authorList>
            <person name="Kim S.-J."/>
            <person name="Rhee S.-K."/>
        </authorList>
    </citation>
    <scope>NUCLEOTIDE SEQUENCE [LARGE SCALE GENOMIC DNA]</scope>
    <source>
        <strain evidence="3">GI5</strain>
    </source>
</reference>
<dbReference type="OrthoDB" id="1029638at2"/>
<dbReference type="KEGG" id="kak:Kalk_07940"/>
<keyword evidence="3" id="KW-1185">Reference proteome</keyword>